<keyword evidence="2" id="KW-0732">Signal</keyword>
<evidence type="ECO:0000313" key="3">
    <source>
        <dbReference type="EMBL" id="KAG7177773.1"/>
    </source>
</evidence>
<dbReference type="AlphaFoldDB" id="A0A8J5NDN6"/>
<comment type="caution">
    <text evidence="3">The sequence shown here is derived from an EMBL/GenBank/DDBJ whole genome shotgun (WGS) entry which is preliminary data.</text>
</comment>
<sequence length="116" mass="12154">VVMLLGCHIMVVVVVVVSAVPKAVQEVSGSASRADVGVMMSQVLNTISLWLSPSARHNYTAFIRLHQCNKTHGCACVEAGVVAVEAGWMLSQDQADPGPPAGAVGRHQNHLPGPHP</sequence>
<keyword evidence="4" id="KW-1185">Reference proteome</keyword>
<reference evidence="3" key="1">
    <citation type="journal article" date="2021" name="Sci. Adv.">
        <title>The American lobster genome reveals insights on longevity, neural, and immune adaptations.</title>
        <authorList>
            <person name="Polinski J.M."/>
            <person name="Zimin A.V."/>
            <person name="Clark K.F."/>
            <person name="Kohn A.B."/>
            <person name="Sadowski N."/>
            <person name="Timp W."/>
            <person name="Ptitsyn A."/>
            <person name="Khanna P."/>
            <person name="Romanova D.Y."/>
            <person name="Williams P."/>
            <person name="Greenwood S.J."/>
            <person name="Moroz L.L."/>
            <person name="Walt D.R."/>
            <person name="Bodnar A.G."/>
        </authorList>
    </citation>
    <scope>NUCLEOTIDE SEQUENCE</scope>
    <source>
        <strain evidence="3">GMGI-L3</strain>
    </source>
</reference>
<evidence type="ECO:0000313" key="4">
    <source>
        <dbReference type="Proteomes" id="UP000747542"/>
    </source>
</evidence>
<dbReference type="Proteomes" id="UP000747542">
    <property type="component" value="Unassembled WGS sequence"/>
</dbReference>
<dbReference type="EMBL" id="JAHLQT010001884">
    <property type="protein sequence ID" value="KAG7177773.1"/>
    <property type="molecule type" value="Genomic_DNA"/>
</dbReference>
<evidence type="ECO:0000256" key="1">
    <source>
        <dbReference type="SAM" id="MobiDB-lite"/>
    </source>
</evidence>
<protein>
    <submittedName>
        <fullName evidence="3">Uncharacterized protein</fullName>
    </submittedName>
</protein>
<proteinExistence type="predicted"/>
<name>A0A8J5NDN6_HOMAM</name>
<organism evidence="3 4">
    <name type="scientific">Homarus americanus</name>
    <name type="common">American lobster</name>
    <dbReference type="NCBI Taxonomy" id="6706"/>
    <lineage>
        <taxon>Eukaryota</taxon>
        <taxon>Metazoa</taxon>
        <taxon>Ecdysozoa</taxon>
        <taxon>Arthropoda</taxon>
        <taxon>Crustacea</taxon>
        <taxon>Multicrustacea</taxon>
        <taxon>Malacostraca</taxon>
        <taxon>Eumalacostraca</taxon>
        <taxon>Eucarida</taxon>
        <taxon>Decapoda</taxon>
        <taxon>Pleocyemata</taxon>
        <taxon>Astacidea</taxon>
        <taxon>Nephropoidea</taxon>
        <taxon>Nephropidae</taxon>
        <taxon>Homarus</taxon>
    </lineage>
</organism>
<feature type="non-terminal residue" evidence="3">
    <location>
        <position position="1"/>
    </location>
</feature>
<evidence type="ECO:0000256" key="2">
    <source>
        <dbReference type="SAM" id="SignalP"/>
    </source>
</evidence>
<accession>A0A8J5NDN6</accession>
<feature type="region of interest" description="Disordered" evidence="1">
    <location>
        <begin position="93"/>
        <end position="116"/>
    </location>
</feature>
<feature type="signal peptide" evidence="2">
    <location>
        <begin position="1"/>
        <end position="19"/>
    </location>
</feature>
<gene>
    <name evidence="3" type="ORF">Hamer_G026166</name>
</gene>
<feature type="chain" id="PRO_5035215038" evidence="2">
    <location>
        <begin position="20"/>
        <end position="116"/>
    </location>
</feature>